<dbReference type="GO" id="GO:0005886">
    <property type="term" value="C:plasma membrane"/>
    <property type="evidence" value="ECO:0007669"/>
    <property type="project" value="TreeGrafter"/>
</dbReference>
<name>A0A7W9F0F1_9RHOB</name>
<dbReference type="CDD" id="cd06259">
    <property type="entry name" value="YdcF-like"/>
    <property type="match status" value="1"/>
</dbReference>
<accession>A0A7W9F0F1</accession>
<feature type="domain" description="DUF218" evidence="1">
    <location>
        <begin position="3"/>
        <end position="143"/>
    </location>
</feature>
<evidence type="ECO:0000313" key="2">
    <source>
        <dbReference type="EMBL" id="MBB5723160.1"/>
    </source>
</evidence>
<dbReference type="PANTHER" id="PTHR30336:SF20">
    <property type="entry name" value="DUF218 DOMAIN-CONTAINING PROTEIN"/>
    <property type="match status" value="1"/>
</dbReference>
<dbReference type="InterPro" id="IPR051599">
    <property type="entry name" value="Cell_Envelope_Assoc"/>
</dbReference>
<gene>
    <name evidence="2" type="ORF">FHS72_002797</name>
</gene>
<reference evidence="2 3" key="1">
    <citation type="submission" date="2020-08" db="EMBL/GenBank/DDBJ databases">
        <title>Genomic Encyclopedia of Type Strains, Phase IV (KMG-IV): sequencing the most valuable type-strain genomes for metagenomic binning, comparative biology and taxonomic classification.</title>
        <authorList>
            <person name="Goeker M."/>
        </authorList>
    </citation>
    <scope>NUCLEOTIDE SEQUENCE [LARGE SCALE GENOMIC DNA]</scope>
    <source>
        <strain evidence="2 3">DSM 101064</strain>
    </source>
</reference>
<dbReference type="AlphaFoldDB" id="A0A7W9F0F1"/>
<proteinExistence type="predicted"/>
<dbReference type="Gene3D" id="3.40.50.620">
    <property type="entry name" value="HUPs"/>
    <property type="match status" value="1"/>
</dbReference>
<protein>
    <submittedName>
        <fullName evidence="2">Uncharacterized SAM-binding protein YcdF (DUF218 family)</fullName>
    </submittedName>
</protein>
<sequence length="164" mass="18420">MKAIVILGASVWPDGPSPTLERRTLHAASLWHQNPTHIVVPCGGLGQNPPTEAAVMQRILIDAGVPHKMIHPEDQSKSTYENLRNAALILREHGIRDITIVTNGYHGPRSKMVARAVGLRPTLGTLDASDVHKPTHYRMVLREIPALPAYAMRLIWWRWRDRNL</sequence>
<comment type="caution">
    <text evidence="2">The sequence shown here is derived from an EMBL/GenBank/DDBJ whole genome shotgun (WGS) entry which is preliminary data.</text>
</comment>
<evidence type="ECO:0000259" key="1">
    <source>
        <dbReference type="Pfam" id="PF02698"/>
    </source>
</evidence>
<dbReference type="Proteomes" id="UP000535415">
    <property type="component" value="Unassembled WGS sequence"/>
</dbReference>
<keyword evidence="3" id="KW-1185">Reference proteome</keyword>
<dbReference type="RefSeq" id="WP_183530114.1">
    <property type="nucleotide sequence ID" value="NZ_JACIJM010000008.1"/>
</dbReference>
<organism evidence="2 3">
    <name type="scientific">Yoonia ponticola</name>
    <dbReference type="NCBI Taxonomy" id="1524255"/>
    <lineage>
        <taxon>Bacteria</taxon>
        <taxon>Pseudomonadati</taxon>
        <taxon>Pseudomonadota</taxon>
        <taxon>Alphaproteobacteria</taxon>
        <taxon>Rhodobacterales</taxon>
        <taxon>Paracoccaceae</taxon>
        <taxon>Yoonia</taxon>
    </lineage>
</organism>
<dbReference type="InterPro" id="IPR003848">
    <property type="entry name" value="DUF218"/>
</dbReference>
<dbReference type="InterPro" id="IPR014729">
    <property type="entry name" value="Rossmann-like_a/b/a_fold"/>
</dbReference>
<evidence type="ECO:0000313" key="3">
    <source>
        <dbReference type="Proteomes" id="UP000535415"/>
    </source>
</evidence>
<dbReference type="EMBL" id="JACIJM010000008">
    <property type="protein sequence ID" value="MBB5723160.1"/>
    <property type="molecule type" value="Genomic_DNA"/>
</dbReference>
<dbReference type="PANTHER" id="PTHR30336">
    <property type="entry name" value="INNER MEMBRANE PROTEIN, PROBABLE PERMEASE"/>
    <property type="match status" value="1"/>
</dbReference>
<dbReference type="Pfam" id="PF02698">
    <property type="entry name" value="DUF218"/>
    <property type="match status" value="1"/>
</dbReference>